<accession>A0A1Y6K187</accession>
<dbReference type="GO" id="GO:0072527">
    <property type="term" value="P:pyrimidine-containing compound metabolic process"/>
    <property type="evidence" value="ECO:0007669"/>
    <property type="project" value="UniProtKB-ARBA"/>
</dbReference>
<dbReference type="EMBL" id="LT854705">
    <property type="protein sequence ID" value="SMS14324.1"/>
    <property type="molecule type" value="Genomic_DNA"/>
</dbReference>
<dbReference type="PROSITE" id="PS00903">
    <property type="entry name" value="CYT_DCMP_DEAMINASES_1"/>
    <property type="match status" value="1"/>
</dbReference>
<dbReference type="GO" id="GO:0005829">
    <property type="term" value="C:cytosol"/>
    <property type="evidence" value="ECO:0007669"/>
    <property type="project" value="TreeGrafter"/>
</dbReference>
<dbReference type="PROSITE" id="PS51747">
    <property type="entry name" value="CYT_DCMP_DEAMINASES_2"/>
    <property type="match status" value="1"/>
</dbReference>
<dbReference type="InterPro" id="IPR050202">
    <property type="entry name" value="Cyt/Deoxycyt_deaminase"/>
</dbReference>
<evidence type="ECO:0000256" key="2">
    <source>
        <dbReference type="ARBA" id="ARBA00022723"/>
    </source>
</evidence>
<gene>
    <name evidence="6" type="ORF">LZ3411_1274</name>
</gene>
<organism evidence="6 7">
    <name type="scientific">Levilactobacillus zymae</name>
    <dbReference type="NCBI Taxonomy" id="267363"/>
    <lineage>
        <taxon>Bacteria</taxon>
        <taxon>Bacillati</taxon>
        <taxon>Bacillota</taxon>
        <taxon>Bacilli</taxon>
        <taxon>Lactobacillales</taxon>
        <taxon>Lactobacillaceae</taxon>
        <taxon>Levilactobacillus</taxon>
    </lineage>
</organism>
<evidence type="ECO:0000313" key="6">
    <source>
        <dbReference type="EMBL" id="SMS14324.1"/>
    </source>
</evidence>
<comment type="similarity">
    <text evidence="1">Belongs to the cytidine and deoxycytidylate deaminase family.</text>
</comment>
<sequence length="141" mass="15715">MDIWEKLYQAAKPLYHPEDVNQFIYAHNVVCALQSQSGQIYTGFCVESACGALNLCAERVALLDMFTHSGETQVQRIISFRDTAPAGVGGMPCGVCREALLEFNPANRDTQIMVDYATRQTVTLDELMPKWWGPAKARTPD</sequence>
<dbReference type="KEGG" id="lzy:LZ3411_1274"/>
<dbReference type="Gene3D" id="3.40.140.10">
    <property type="entry name" value="Cytidine Deaminase, domain 2"/>
    <property type="match status" value="1"/>
</dbReference>
<dbReference type="Proteomes" id="UP000195412">
    <property type="component" value="Chromosome I"/>
</dbReference>
<feature type="domain" description="CMP/dCMP-type deaminase" evidence="5">
    <location>
        <begin position="1"/>
        <end position="135"/>
    </location>
</feature>
<dbReference type="GO" id="GO:0042802">
    <property type="term" value="F:identical protein binding"/>
    <property type="evidence" value="ECO:0007669"/>
    <property type="project" value="UniProtKB-ARBA"/>
</dbReference>
<dbReference type="PANTHER" id="PTHR11644:SF2">
    <property type="entry name" value="CYTIDINE DEAMINASE"/>
    <property type="match status" value="1"/>
</dbReference>
<keyword evidence="4" id="KW-0862">Zinc</keyword>
<dbReference type="CDD" id="cd01283">
    <property type="entry name" value="cytidine_deaminase"/>
    <property type="match status" value="1"/>
</dbReference>
<keyword evidence="3" id="KW-0378">Hydrolase</keyword>
<dbReference type="RefSeq" id="WP_087742034.1">
    <property type="nucleotide sequence ID" value="NZ_LT854705.1"/>
</dbReference>
<dbReference type="SUPFAM" id="SSF53927">
    <property type="entry name" value="Cytidine deaminase-like"/>
    <property type="match status" value="1"/>
</dbReference>
<keyword evidence="2" id="KW-0479">Metal-binding</keyword>
<evidence type="ECO:0000259" key="5">
    <source>
        <dbReference type="PROSITE" id="PS51747"/>
    </source>
</evidence>
<dbReference type="GO" id="GO:0008270">
    <property type="term" value="F:zinc ion binding"/>
    <property type="evidence" value="ECO:0007669"/>
    <property type="project" value="InterPro"/>
</dbReference>
<evidence type="ECO:0000256" key="3">
    <source>
        <dbReference type="ARBA" id="ARBA00022801"/>
    </source>
</evidence>
<dbReference type="GO" id="GO:0055086">
    <property type="term" value="P:nucleobase-containing small molecule metabolic process"/>
    <property type="evidence" value="ECO:0007669"/>
    <property type="project" value="UniProtKB-ARBA"/>
</dbReference>
<dbReference type="GO" id="GO:0004126">
    <property type="term" value="F:cytidine deaminase activity"/>
    <property type="evidence" value="ECO:0007669"/>
    <property type="project" value="UniProtKB-ARBA"/>
</dbReference>
<dbReference type="InterPro" id="IPR016192">
    <property type="entry name" value="APOBEC/CMP_deaminase_Zn-bd"/>
</dbReference>
<evidence type="ECO:0000256" key="4">
    <source>
        <dbReference type="ARBA" id="ARBA00022833"/>
    </source>
</evidence>
<dbReference type="InterPro" id="IPR016193">
    <property type="entry name" value="Cytidine_deaminase-like"/>
</dbReference>
<protein>
    <submittedName>
        <fullName evidence="6">Cytidine/deoxycytidylate deaminase family protein</fullName>
    </submittedName>
</protein>
<dbReference type="InterPro" id="IPR002125">
    <property type="entry name" value="CMP_dCMP_dom"/>
</dbReference>
<proteinExistence type="inferred from homology"/>
<reference evidence="7" key="1">
    <citation type="submission" date="2017-05" db="EMBL/GenBank/DDBJ databases">
        <authorList>
            <person name="Papadimitriou K."/>
        </authorList>
    </citation>
    <scope>NUCLEOTIDE SEQUENCE [LARGE SCALE GENOMIC DNA]</scope>
    <source>
        <strain evidence="7">ACA-DC 3411</strain>
    </source>
</reference>
<name>A0A1Y6K187_9LACO</name>
<dbReference type="PANTHER" id="PTHR11644">
    <property type="entry name" value="CYTIDINE DEAMINASE"/>
    <property type="match status" value="1"/>
</dbReference>
<evidence type="ECO:0000313" key="7">
    <source>
        <dbReference type="Proteomes" id="UP000195412"/>
    </source>
</evidence>
<dbReference type="AlphaFoldDB" id="A0A1Y6K187"/>
<evidence type="ECO:0000256" key="1">
    <source>
        <dbReference type="ARBA" id="ARBA00006576"/>
    </source>
</evidence>